<sequence>MTPRRNRPQHLSPLEEIQIAMKHDEVDILGLDGHIYKGRMDTRLPGILGKDAPGMAKHNKAKLQQLQQLQQMHQMQQLQQLQHARPHVHRQPNMGNLGMPPSRPQSAQMLADSNAVPSGQKKDRPVSSEGRLLQANIPTDMGSLPGSQPGMNLQMDMPPGEGMEEPTRGPRSTTAH</sequence>
<gene>
    <name evidence="2" type="primary">RGD1562974_predicted</name>
    <name evidence="2" type="ORF">rCG_33636</name>
</gene>
<evidence type="ECO:0000256" key="1">
    <source>
        <dbReference type="SAM" id="MobiDB-lite"/>
    </source>
</evidence>
<organism evidence="2 3">
    <name type="scientific">Rattus norvegicus</name>
    <name type="common">Rat</name>
    <dbReference type="NCBI Taxonomy" id="10116"/>
    <lineage>
        <taxon>Eukaryota</taxon>
        <taxon>Metazoa</taxon>
        <taxon>Chordata</taxon>
        <taxon>Craniata</taxon>
        <taxon>Vertebrata</taxon>
        <taxon>Euteleostomi</taxon>
        <taxon>Mammalia</taxon>
        <taxon>Eutheria</taxon>
        <taxon>Euarchontoglires</taxon>
        <taxon>Glires</taxon>
        <taxon>Rodentia</taxon>
        <taxon>Myomorpha</taxon>
        <taxon>Muroidea</taxon>
        <taxon>Muridae</taxon>
        <taxon>Murinae</taxon>
        <taxon>Rattus</taxon>
    </lineage>
</organism>
<dbReference type="Proteomes" id="UP000234681">
    <property type="component" value="Chromosome 10"/>
</dbReference>
<proteinExistence type="predicted"/>
<dbReference type="AlphaFoldDB" id="A6HKW3"/>
<dbReference type="EMBL" id="CH473948">
    <property type="protein sequence ID" value="EDM06669.1"/>
    <property type="molecule type" value="Genomic_DNA"/>
</dbReference>
<dbReference type="PANTHER" id="PTHR46766">
    <property type="entry name" value="GLUTAMINE-RICH PROTEIN 2"/>
    <property type="match status" value="1"/>
</dbReference>
<protein>
    <submittedName>
        <fullName evidence="2">Uncharacterized protein</fullName>
    </submittedName>
</protein>
<name>A6HKW3_RAT</name>
<feature type="region of interest" description="Disordered" evidence="1">
    <location>
        <begin position="79"/>
        <end position="176"/>
    </location>
</feature>
<accession>A6HKW3</accession>
<evidence type="ECO:0000313" key="2">
    <source>
        <dbReference type="EMBL" id="EDM06669.1"/>
    </source>
</evidence>
<evidence type="ECO:0000313" key="3">
    <source>
        <dbReference type="Proteomes" id="UP000234681"/>
    </source>
</evidence>
<reference evidence="2 3" key="1">
    <citation type="submission" date="2005-07" db="EMBL/GenBank/DDBJ databases">
        <authorList>
            <person name="Mural R.J."/>
            <person name="Li P.W."/>
            <person name="Adams M.D."/>
            <person name="Amanatides P.G."/>
            <person name="Baden-Tillson H."/>
            <person name="Barnstead M."/>
            <person name="Chin S.H."/>
            <person name="Dew I."/>
            <person name="Evans C.A."/>
            <person name="Ferriera S."/>
            <person name="Flanigan M."/>
            <person name="Fosler C."/>
            <person name="Glodek A."/>
            <person name="Gu Z."/>
            <person name="Holt R.A."/>
            <person name="Jennings D."/>
            <person name="Kraft C.L."/>
            <person name="Lu F."/>
            <person name="Nguyen T."/>
            <person name="Nusskern D.R."/>
            <person name="Pfannkoch C.M."/>
            <person name="Sitter C."/>
            <person name="Sutton G.G."/>
            <person name="Venter J.C."/>
            <person name="Wang Z."/>
            <person name="Woodage T."/>
            <person name="Zheng X.H."/>
            <person name="Zhong F."/>
        </authorList>
    </citation>
    <scope>NUCLEOTIDE SEQUENCE [LARGE SCALE GENOMIC DNA]</scope>
    <source>
        <strain>BN</strain>
        <strain evidence="3">Sprague-Dawley</strain>
    </source>
</reference>
<dbReference type="PANTHER" id="PTHR46766:SF1">
    <property type="entry name" value="GLUTAMINE-RICH PROTEIN 2"/>
    <property type="match status" value="1"/>
</dbReference>